<evidence type="ECO:0000256" key="1">
    <source>
        <dbReference type="ARBA" id="ARBA00004127"/>
    </source>
</evidence>
<dbReference type="EMBL" id="CP009111">
    <property type="protein sequence ID" value="ANS24908.1"/>
    <property type="molecule type" value="Genomic_DNA"/>
</dbReference>
<dbReference type="AlphaFoldDB" id="A0A1B1JX34"/>
<dbReference type="GO" id="GO:0012505">
    <property type="term" value="C:endomembrane system"/>
    <property type="evidence" value="ECO:0007669"/>
    <property type="project" value="UniProtKB-SubCell"/>
</dbReference>
<evidence type="ECO:0000313" key="7">
    <source>
        <dbReference type="EMBL" id="ANS24908.1"/>
    </source>
</evidence>
<feature type="transmembrane region" description="Helical" evidence="5">
    <location>
        <begin position="16"/>
        <end position="36"/>
    </location>
</feature>
<evidence type="ECO:0000313" key="8">
    <source>
        <dbReference type="Proteomes" id="UP000186108"/>
    </source>
</evidence>
<evidence type="ECO:0000256" key="3">
    <source>
        <dbReference type="ARBA" id="ARBA00022989"/>
    </source>
</evidence>
<dbReference type="InterPro" id="IPR003807">
    <property type="entry name" value="DUF202"/>
</dbReference>
<keyword evidence="2 5" id="KW-0812">Transmembrane</keyword>
<accession>A0A1B1JX34</accession>
<dbReference type="RefSeq" id="WP_065488464.1">
    <property type="nucleotide sequence ID" value="NZ_CP009111.1"/>
</dbReference>
<evidence type="ECO:0000256" key="5">
    <source>
        <dbReference type="SAM" id="Phobius"/>
    </source>
</evidence>
<evidence type="ECO:0000259" key="6">
    <source>
        <dbReference type="Pfam" id="PF02656"/>
    </source>
</evidence>
<evidence type="ECO:0000256" key="2">
    <source>
        <dbReference type="ARBA" id="ARBA00022692"/>
    </source>
</evidence>
<evidence type="ECO:0000256" key="4">
    <source>
        <dbReference type="ARBA" id="ARBA00023136"/>
    </source>
</evidence>
<dbReference type="PATRIC" id="fig|37919.13.peg.152"/>
<reference evidence="7 8" key="1">
    <citation type="submission" date="2014-07" db="EMBL/GenBank/DDBJ databases">
        <authorList>
            <person name="Zhang J.E."/>
            <person name="Yang H."/>
            <person name="Guo J."/>
            <person name="Deng Z."/>
            <person name="Luo H."/>
            <person name="Luo M."/>
            <person name="Zhao B."/>
        </authorList>
    </citation>
    <scope>NUCLEOTIDE SEQUENCE [LARGE SCALE GENOMIC DNA]</scope>
    <source>
        <strain evidence="7 8">1CP</strain>
    </source>
</reference>
<feature type="transmembrane region" description="Helical" evidence="5">
    <location>
        <begin position="42"/>
        <end position="62"/>
    </location>
</feature>
<gene>
    <name evidence="7" type="ORF">R1CP_00750</name>
</gene>
<keyword evidence="3 5" id="KW-1133">Transmembrane helix</keyword>
<sequence>MTAPPPGLQAERTVLAWGRTLPAVCLCLAAVVRSAIVHPHLAHVVAVAGACGAAAAVGVGAVTRHRRYRRRADDPRPLGLLLPAVVSLAVFATAGAALAAPA</sequence>
<proteinExistence type="predicted"/>
<comment type="subcellular location">
    <subcellularLocation>
        <location evidence="1">Endomembrane system</location>
        <topology evidence="1">Multi-pass membrane protein</topology>
    </subcellularLocation>
</comment>
<feature type="domain" description="DUF202" evidence="6">
    <location>
        <begin position="6"/>
        <end position="70"/>
    </location>
</feature>
<feature type="transmembrane region" description="Helical" evidence="5">
    <location>
        <begin position="78"/>
        <end position="100"/>
    </location>
</feature>
<dbReference type="Pfam" id="PF02656">
    <property type="entry name" value="DUF202"/>
    <property type="match status" value="1"/>
</dbReference>
<protein>
    <recommendedName>
        <fullName evidence="6">DUF202 domain-containing protein</fullName>
    </recommendedName>
</protein>
<name>A0A1B1JX34_RHOOP</name>
<keyword evidence="4 5" id="KW-0472">Membrane</keyword>
<organism evidence="7 8">
    <name type="scientific">Rhodococcus opacus</name>
    <name type="common">Nocardia opaca</name>
    <dbReference type="NCBI Taxonomy" id="37919"/>
    <lineage>
        <taxon>Bacteria</taxon>
        <taxon>Bacillati</taxon>
        <taxon>Actinomycetota</taxon>
        <taxon>Actinomycetes</taxon>
        <taxon>Mycobacteriales</taxon>
        <taxon>Nocardiaceae</taxon>
        <taxon>Rhodococcus</taxon>
    </lineage>
</organism>
<dbReference type="Proteomes" id="UP000186108">
    <property type="component" value="Chromosome"/>
</dbReference>